<evidence type="ECO:0000313" key="1">
    <source>
        <dbReference type="EMBL" id="CAK9092498.1"/>
    </source>
</evidence>
<evidence type="ECO:0000313" key="2">
    <source>
        <dbReference type="Proteomes" id="UP001642484"/>
    </source>
</evidence>
<comment type="caution">
    <text evidence="1">The sequence shown here is derived from an EMBL/GenBank/DDBJ whole genome shotgun (WGS) entry which is preliminary data.</text>
</comment>
<proteinExistence type="predicted"/>
<accession>A0ABP0QY86</accession>
<protein>
    <submittedName>
        <fullName evidence="1">Uncharacterized protein</fullName>
    </submittedName>
</protein>
<organism evidence="1 2">
    <name type="scientific">Durusdinium trenchii</name>
    <dbReference type="NCBI Taxonomy" id="1381693"/>
    <lineage>
        <taxon>Eukaryota</taxon>
        <taxon>Sar</taxon>
        <taxon>Alveolata</taxon>
        <taxon>Dinophyceae</taxon>
        <taxon>Suessiales</taxon>
        <taxon>Symbiodiniaceae</taxon>
        <taxon>Durusdinium</taxon>
    </lineage>
</organism>
<dbReference type="Proteomes" id="UP001642484">
    <property type="component" value="Unassembled WGS sequence"/>
</dbReference>
<sequence>ELKVFIPDYFPATGSVPTTLEPPRPGEVVAKESALPPKESRAAAEEAICCCSNGEQLDEDFVRIEEVAEEYNLPNAVLESHVVAEEEKSSEADQAHSLIDDQRAQESHVAADEVKYILSDKKSCGAFLQEADVRLIRAEWLYHLRRFDMPLPRRQEADHAVFGPEEKSGLVSHEEVAQWAMGRKDAIICSVSHGWETREHPDPCRWQLGQLVDCIALYDAAYFSDIWVFYDYTSLYQFERETTEQEDSFTKGMQNMHVMYAHDFNLTLRIQHLTPNDIWDAAMADEDFKIPVYHLPSKSVKALPLRELVSNRTDNDKRGWCRAEKEWSAMRGISVQNQVITGPGVGSGKLIDLGLEHFGGKVPQLPQLFEQDIATSAFTHRHDAPEVVRLQRKVFHEKVTTSKEVRLQWLPSGEVDRLIKALPHFQELRVFRLNHFQTTMTQLEALGQVLAAKELQTLEIGDCKEFRGFNCGLSGLGKAVAEIVKVTKSIKVLILPDNNIHLYEAQA</sequence>
<keyword evidence="2" id="KW-1185">Reference proteome</keyword>
<gene>
    <name evidence="1" type="ORF">CCMP2556_LOCUS44285</name>
</gene>
<name>A0ABP0QY86_9DINO</name>
<feature type="non-terminal residue" evidence="1">
    <location>
        <position position="507"/>
    </location>
</feature>
<reference evidence="1 2" key="1">
    <citation type="submission" date="2024-02" db="EMBL/GenBank/DDBJ databases">
        <authorList>
            <person name="Chen Y."/>
            <person name="Shah S."/>
            <person name="Dougan E. K."/>
            <person name="Thang M."/>
            <person name="Chan C."/>
        </authorList>
    </citation>
    <scope>NUCLEOTIDE SEQUENCE [LARGE SCALE GENOMIC DNA]</scope>
</reference>
<feature type="non-terminal residue" evidence="1">
    <location>
        <position position="1"/>
    </location>
</feature>
<dbReference type="EMBL" id="CAXAMN010025081">
    <property type="protein sequence ID" value="CAK9092498.1"/>
    <property type="molecule type" value="Genomic_DNA"/>
</dbReference>